<feature type="domain" description="EGF-like" evidence="14">
    <location>
        <begin position="499"/>
        <end position="541"/>
    </location>
</feature>
<dbReference type="InterPro" id="IPR000152">
    <property type="entry name" value="EGF-type_Asp/Asn_hydroxyl_site"/>
</dbReference>
<keyword evidence="5 11" id="KW-0245">EGF-like domain</keyword>
<dbReference type="Gene3D" id="2.10.25.10">
    <property type="entry name" value="Laminin"/>
    <property type="match status" value="8"/>
</dbReference>
<evidence type="ECO:0000256" key="13">
    <source>
        <dbReference type="SAM" id="SignalP"/>
    </source>
</evidence>
<dbReference type="PROSITE" id="PS00010">
    <property type="entry name" value="ASX_HYDROXYL"/>
    <property type="match status" value="3"/>
</dbReference>
<comment type="similarity">
    <text evidence="2">Belongs to the fibulin family.</text>
</comment>
<dbReference type="PANTHER" id="PTHR24050">
    <property type="entry name" value="PA14 DOMAIN-CONTAINING PROTEIN"/>
    <property type="match status" value="1"/>
</dbReference>
<dbReference type="InterPro" id="IPR001881">
    <property type="entry name" value="EGF-like_Ca-bd_dom"/>
</dbReference>
<dbReference type="PROSITE" id="PS50026">
    <property type="entry name" value="EGF_3"/>
    <property type="match status" value="2"/>
</dbReference>
<dbReference type="FunFam" id="2.10.25.10:FF:000038">
    <property type="entry name" value="Fibrillin 2"/>
    <property type="match status" value="2"/>
</dbReference>
<keyword evidence="7" id="KW-0677">Repeat</keyword>
<evidence type="ECO:0000256" key="9">
    <source>
        <dbReference type="ARBA" id="ARBA00023157"/>
    </source>
</evidence>
<evidence type="ECO:0000256" key="5">
    <source>
        <dbReference type="ARBA" id="ARBA00022536"/>
    </source>
</evidence>
<dbReference type="PROSITE" id="PS01186">
    <property type="entry name" value="EGF_2"/>
    <property type="match status" value="2"/>
</dbReference>
<evidence type="ECO:0000313" key="15">
    <source>
        <dbReference type="Proteomes" id="UP000887560"/>
    </source>
</evidence>
<evidence type="ECO:0000256" key="10">
    <source>
        <dbReference type="ARBA" id="ARBA00023180"/>
    </source>
</evidence>
<evidence type="ECO:0000256" key="3">
    <source>
        <dbReference type="ARBA" id="ARBA00022525"/>
    </source>
</evidence>
<dbReference type="CDD" id="cd00054">
    <property type="entry name" value="EGF_CA"/>
    <property type="match status" value="4"/>
</dbReference>
<dbReference type="InterPro" id="IPR055088">
    <property type="entry name" value="Fibulin_C"/>
</dbReference>
<proteinExistence type="inferred from homology"/>
<feature type="signal peptide" evidence="13">
    <location>
        <begin position="1"/>
        <end position="22"/>
    </location>
</feature>
<evidence type="ECO:0000256" key="1">
    <source>
        <dbReference type="ARBA" id="ARBA00004498"/>
    </source>
</evidence>
<evidence type="ECO:0000256" key="11">
    <source>
        <dbReference type="PROSITE-ProRule" id="PRU00076"/>
    </source>
</evidence>
<accession>A0A915P124</accession>
<evidence type="ECO:0000313" key="16">
    <source>
        <dbReference type="WBParaSite" id="scf7180000423186.g10395"/>
    </source>
</evidence>
<evidence type="ECO:0000256" key="7">
    <source>
        <dbReference type="ARBA" id="ARBA00022737"/>
    </source>
</evidence>
<dbReference type="Pfam" id="PF12662">
    <property type="entry name" value="cEGF"/>
    <property type="match status" value="1"/>
</dbReference>
<dbReference type="PANTHER" id="PTHR24050:SF27">
    <property type="entry name" value="FIBRILLIN-1"/>
    <property type="match status" value="1"/>
</dbReference>
<dbReference type="InterPro" id="IPR052235">
    <property type="entry name" value="Nephronectin_domain"/>
</dbReference>
<comment type="caution">
    <text evidence="11">Lacks conserved residue(s) required for the propagation of feature annotation.</text>
</comment>
<keyword evidence="6 13" id="KW-0732">Signal</keyword>
<keyword evidence="8" id="KW-0106">Calcium</keyword>
<evidence type="ECO:0000256" key="6">
    <source>
        <dbReference type="ARBA" id="ARBA00022729"/>
    </source>
</evidence>
<dbReference type="InterPro" id="IPR000742">
    <property type="entry name" value="EGF"/>
</dbReference>
<keyword evidence="3" id="KW-0964">Secreted</keyword>
<comment type="subcellular location">
    <subcellularLocation>
        <location evidence="1">Secreted</location>
        <location evidence="1">Extracellular space</location>
        <location evidence="1">Extracellular matrix</location>
    </subcellularLocation>
</comment>
<protein>
    <submittedName>
        <fullName evidence="16">EGF-like domain-containing protein</fullName>
    </submittedName>
</protein>
<evidence type="ECO:0000259" key="14">
    <source>
        <dbReference type="PROSITE" id="PS50026"/>
    </source>
</evidence>
<name>A0A915P124_9BILA</name>
<keyword evidence="4" id="KW-0272">Extracellular matrix</keyword>
<evidence type="ECO:0000256" key="12">
    <source>
        <dbReference type="SAM" id="MobiDB-lite"/>
    </source>
</evidence>
<dbReference type="Pfam" id="PF22914">
    <property type="entry name" value="Fibulin_C"/>
    <property type="match status" value="1"/>
</dbReference>
<dbReference type="InterPro" id="IPR049883">
    <property type="entry name" value="NOTCH1_EGF-like"/>
</dbReference>
<dbReference type="SUPFAM" id="SSF57184">
    <property type="entry name" value="Growth factor receptor domain"/>
    <property type="match status" value="3"/>
</dbReference>
<feature type="domain" description="EGF-like" evidence="14">
    <location>
        <begin position="542"/>
        <end position="585"/>
    </location>
</feature>
<feature type="chain" id="PRO_5037011668" evidence="13">
    <location>
        <begin position="23"/>
        <end position="815"/>
    </location>
</feature>
<dbReference type="InterPro" id="IPR026823">
    <property type="entry name" value="cEGF"/>
</dbReference>
<feature type="region of interest" description="Disordered" evidence="12">
    <location>
        <begin position="249"/>
        <end position="268"/>
    </location>
</feature>
<evidence type="ECO:0000256" key="2">
    <source>
        <dbReference type="ARBA" id="ARBA00006127"/>
    </source>
</evidence>
<dbReference type="WBParaSite" id="scf7180000423186.g10395">
    <property type="protein sequence ID" value="scf7180000423186.g10395"/>
    <property type="gene ID" value="scf7180000423186.g10395"/>
</dbReference>
<dbReference type="InterPro" id="IPR009030">
    <property type="entry name" value="Growth_fac_rcpt_cys_sf"/>
</dbReference>
<dbReference type="GO" id="GO:0005509">
    <property type="term" value="F:calcium ion binding"/>
    <property type="evidence" value="ECO:0007669"/>
    <property type="project" value="InterPro"/>
</dbReference>
<sequence>MSLHYSLFLGLSLLLFPQFTTSNELSRCCSGGSKHFKEHGNCVSVRAVGSSHSCNRAGSICCLRSLIDASCQAGLLYAQRHKVCSAVNINELAGGECCDCCLLAKELSERNEACIAPIGFSPDCLEAFNKCCNQTIASNKPSFIGSSQVQSVGLSIDLEGVGNASSCSNAKCEHLVLHNVVVVQPYIHFICIRSYENTDIDECHQLQQNNPNNFQFTSPPLNYQKMPLCDFKREICVNIIGGYGCRPAKSAATSKSKEPKLSTKPLKRGPQRVKNNGRFVYKTVGNRGGMPAFWSGRNGGGREGHASTTFIDMDECLSHGFALCSEFNTQCLNLQGTFSCVCSTGFYWSDAGNVCVDIDECLLLVDDCLESQRCLNTPGAYKCIRTKSYVDECTLGAHDCGPMYQCKNTQGSFRCVPKRCEDNQVLDPGTGECKSVNCPPGYRPRDGRCEDIDECREKTNACPFYEECVNTPGSFRCQEQGNVCSNGYYMDRESGFCLDIDECQRGTHTCTFIADCINLPGMYRCKCAAGFEFNEYTMRCEDIDECIKFSGHACSLQADCVNSIGSYQCICKPGFSLAADNRSCDGNELCMGKCINTPGSFLCTCPEGYQVMSDGITCKDIDECLENSNLCDIDQICINLLGSFKCERIECPRNYIPDRTFKNRCLKKPGHCENMFLERCKKLPIHISWQHIAIPKQVNISLHRTSVTLFSMKGPPNQDSSMQFELRLVSAKQGSDSVTPAIRANFLLQKGEDHNSAIIALRDSLDGPQEVHLELTLRLTTNGQFNGKYVANLLVFVSQYRPQTQHSRLHRIRRL</sequence>
<dbReference type="SMART" id="SM00181">
    <property type="entry name" value="EGF"/>
    <property type="match status" value="7"/>
</dbReference>
<dbReference type="SMART" id="SM00179">
    <property type="entry name" value="EGF_CA"/>
    <property type="match status" value="8"/>
</dbReference>
<organism evidence="15 16">
    <name type="scientific">Meloidogyne floridensis</name>
    <dbReference type="NCBI Taxonomy" id="298350"/>
    <lineage>
        <taxon>Eukaryota</taxon>
        <taxon>Metazoa</taxon>
        <taxon>Ecdysozoa</taxon>
        <taxon>Nematoda</taxon>
        <taxon>Chromadorea</taxon>
        <taxon>Rhabditida</taxon>
        <taxon>Tylenchina</taxon>
        <taxon>Tylenchomorpha</taxon>
        <taxon>Tylenchoidea</taxon>
        <taxon>Meloidogynidae</taxon>
        <taxon>Meloidogyninae</taxon>
        <taxon>Meloidogyne</taxon>
    </lineage>
</organism>
<evidence type="ECO:0000256" key="4">
    <source>
        <dbReference type="ARBA" id="ARBA00022530"/>
    </source>
</evidence>
<dbReference type="InterPro" id="IPR018097">
    <property type="entry name" value="EGF_Ca-bd_CS"/>
</dbReference>
<dbReference type="Pfam" id="PF07645">
    <property type="entry name" value="EGF_CA"/>
    <property type="match status" value="6"/>
</dbReference>
<keyword evidence="10" id="KW-0325">Glycoprotein</keyword>
<dbReference type="AlphaFoldDB" id="A0A915P124"/>
<reference evidence="16" key="1">
    <citation type="submission" date="2022-11" db="UniProtKB">
        <authorList>
            <consortium name="WormBaseParasite"/>
        </authorList>
    </citation>
    <scope>IDENTIFICATION</scope>
</reference>
<dbReference type="PROSITE" id="PS01187">
    <property type="entry name" value="EGF_CA"/>
    <property type="match status" value="3"/>
</dbReference>
<keyword evidence="15" id="KW-1185">Reference proteome</keyword>
<dbReference type="Proteomes" id="UP000887560">
    <property type="component" value="Unplaced"/>
</dbReference>
<dbReference type="FunFam" id="2.10.25.10:FF:000005">
    <property type="entry name" value="Fibrillin 2"/>
    <property type="match status" value="1"/>
</dbReference>
<keyword evidence="9" id="KW-1015">Disulfide bond</keyword>
<evidence type="ECO:0000256" key="8">
    <source>
        <dbReference type="ARBA" id="ARBA00022837"/>
    </source>
</evidence>